<dbReference type="InterPro" id="IPR058982">
    <property type="entry name" value="Beta-barrel_AprE"/>
</dbReference>
<feature type="coiled-coil region" evidence="10">
    <location>
        <begin position="245"/>
        <end position="294"/>
    </location>
</feature>
<feature type="transmembrane region" description="Helical" evidence="9">
    <location>
        <begin position="36"/>
        <end position="54"/>
    </location>
</feature>
<protein>
    <recommendedName>
        <fullName evidence="9">Membrane fusion protein (MFP) family protein</fullName>
    </recommendedName>
</protein>
<evidence type="ECO:0000313" key="13">
    <source>
        <dbReference type="EMBL" id="BBP44251.1"/>
    </source>
</evidence>
<gene>
    <name evidence="13" type="ORF">THMIRHAT_19970</name>
</gene>
<evidence type="ECO:0000256" key="8">
    <source>
        <dbReference type="ARBA" id="ARBA00023136"/>
    </source>
</evidence>
<dbReference type="AlphaFoldDB" id="A0A6F8PQ50"/>
<dbReference type="PANTHER" id="PTHR30386">
    <property type="entry name" value="MEMBRANE FUSION SUBUNIT OF EMRAB-TOLC MULTIDRUG EFFLUX PUMP"/>
    <property type="match status" value="1"/>
</dbReference>
<dbReference type="Gene3D" id="2.40.30.170">
    <property type="match status" value="1"/>
</dbReference>
<accession>A0A6F8PQ50</accession>
<comment type="similarity">
    <text evidence="2 9">Belongs to the membrane fusion protein (MFP) (TC 8.A.1) family.</text>
</comment>
<keyword evidence="14" id="KW-1185">Reference proteome</keyword>
<keyword evidence="3 9" id="KW-0813">Transport</keyword>
<evidence type="ECO:0000256" key="1">
    <source>
        <dbReference type="ARBA" id="ARBA00004377"/>
    </source>
</evidence>
<feature type="domain" description="AprE-like beta-barrel" evidence="12">
    <location>
        <begin position="336"/>
        <end position="425"/>
    </location>
</feature>
<evidence type="ECO:0000259" key="11">
    <source>
        <dbReference type="Pfam" id="PF25994"/>
    </source>
</evidence>
<keyword evidence="10" id="KW-0175">Coiled coil</keyword>
<dbReference type="InterPro" id="IPR010129">
    <property type="entry name" value="T1SS_HlyD"/>
</dbReference>
<dbReference type="Proteomes" id="UP000501466">
    <property type="component" value="Chromosome"/>
</dbReference>
<keyword evidence="4 9" id="KW-1003">Cell membrane</keyword>
<evidence type="ECO:0000259" key="12">
    <source>
        <dbReference type="Pfam" id="PF26002"/>
    </source>
</evidence>
<keyword evidence="8 9" id="KW-0472">Membrane</keyword>
<evidence type="ECO:0000256" key="5">
    <source>
        <dbReference type="ARBA" id="ARBA00022519"/>
    </source>
</evidence>
<evidence type="ECO:0000313" key="14">
    <source>
        <dbReference type="Proteomes" id="UP000501466"/>
    </source>
</evidence>
<feature type="coiled-coil region" evidence="10">
    <location>
        <begin position="151"/>
        <end position="206"/>
    </location>
</feature>
<feature type="domain" description="AprE-like long alpha-helical hairpin" evidence="11">
    <location>
        <begin position="118"/>
        <end position="293"/>
    </location>
</feature>
<dbReference type="PRINTS" id="PR01490">
    <property type="entry name" value="RTXTOXIND"/>
</dbReference>
<dbReference type="Pfam" id="PF25994">
    <property type="entry name" value="HH_AprE"/>
    <property type="match status" value="1"/>
</dbReference>
<comment type="subcellular location">
    <subcellularLocation>
        <location evidence="1 9">Cell inner membrane</location>
        <topology evidence="1 9">Single-pass membrane protein</topology>
    </subcellularLocation>
</comment>
<dbReference type="InterPro" id="IPR050739">
    <property type="entry name" value="MFP"/>
</dbReference>
<dbReference type="Gene3D" id="2.40.50.100">
    <property type="match status" value="1"/>
</dbReference>
<evidence type="ECO:0000256" key="3">
    <source>
        <dbReference type="ARBA" id="ARBA00022448"/>
    </source>
</evidence>
<dbReference type="Pfam" id="PF26002">
    <property type="entry name" value="Beta-barrel_AprE"/>
    <property type="match status" value="1"/>
</dbReference>
<evidence type="ECO:0000256" key="7">
    <source>
        <dbReference type="ARBA" id="ARBA00022989"/>
    </source>
</evidence>
<dbReference type="NCBIfam" id="TIGR01843">
    <property type="entry name" value="type_I_hlyD"/>
    <property type="match status" value="1"/>
</dbReference>
<evidence type="ECO:0000256" key="2">
    <source>
        <dbReference type="ARBA" id="ARBA00009477"/>
    </source>
</evidence>
<dbReference type="KEGG" id="tzo:THMIRHAT_19970"/>
<dbReference type="EMBL" id="AP021888">
    <property type="protein sequence ID" value="BBP44251.1"/>
    <property type="molecule type" value="Genomic_DNA"/>
</dbReference>
<name>A0A6F8PQ50_9GAMM</name>
<evidence type="ECO:0000256" key="4">
    <source>
        <dbReference type="ARBA" id="ARBA00022475"/>
    </source>
</evidence>
<dbReference type="GO" id="GO:0005886">
    <property type="term" value="C:plasma membrane"/>
    <property type="evidence" value="ECO:0007669"/>
    <property type="project" value="UniProtKB-SubCell"/>
</dbReference>
<keyword evidence="5 9" id="KW-0997">Cell inner membrane</keyword>
<sequence>MSKKPIHKTKISDDDLAFMSSLSQAALEKTTFKSQFIVWTVLLVFVLSVVWANYTELDKIVRGEGKVVPSSKVQLVQNYEGGIIESILVSAGDQVKRDQVLVQLDNTQFLSTFGETLVEQQALKAKAARLKAEASGKEFVVPTDLNSRYEKEAYEREFDLYQNRMQQLSTSKRIIEQQIVQSNTELKDAFSQKSQLQNSYKLLEKEIRMTEPLVKQGIASEVDLLKTRRELNDTAGKLNAVEHSIPKYQSVIAESEQKIKETEQKFANEAQENLNEVLAKISQMESSKTALEDKVTRTSIRSPVNGTISELLVASIGEVVQPGSDIVKIVPNDDSLVLETKILPSDIGFVYPGLKAKVKFTAYDFAIYGGLDGEVQKISADTITDEEGNSFYIVRIKTQKNHLGSVEDPLYLMAGMTATVDIVVGKHTVLEYLIKPIIKAKDLALRES</sequence>
<dbReference type="RefSeq" id="WP_243831443.1">
    <property type="nucleotide sequence ID" value="NZ_AP021888.1"/>
</dbReference>
<organism evidence="13 14">
    <name type="scientific">Thiosulfativibrio zosterae</name>
    <dbReference type="NCBI Taxonomy" id="2675053"/>
    <lineage>
        <taxon>Bacteria</taxon>
        <taxon>Pseudomonadati</taxon>
        <taxon>Pseudomonadota</taxon>
        <taxon>Gammaproteobacteria</taxon>
        <taxon>Thiotrichales</taxon>
        <taxon>Piscirickettsiaceae</taxon>
        <taxon>Thiosulfativibrio</taxon>
    </lineage>
</organism>
<dbReference type="GO" id="GO:0015031">
    <property type="term" value="P:protein transport"/>
    <property type="evidence" value="ECO:0007669"/>
    <property type="project" value="InterPro"/>
</dbReference>
<keyword evidence="6 9" id="KW-0812">Transmembrane</keyword>
<reference evidence="14" key="1">
    <citation type="submission" date="2019-11" db="EMBL/GenBank/DDBJ databases">
        <title>Isolation and characterization of two novel species in the genus Thiomicrorhabdus.</title>
        <authorList>
            <person name="Mochizuki J."/>
            <person name="Kojima H."/>
            <person name="Fukui M."/>
        </authorList>
    </citation>
    <scope>NUCLEOTIDE SEQUENCE [LARGE SCALE GENOMIC DNA]</scope>
    <source>
        <strain evidence="14">AkT22</strain>
    </source>
</reference>
<dbReference type="InterPro" id="IPR058781">
    <property type="entry name" value="HH_AprE-like"/>
</dbReference>
<proteinExistence type="inferred from homology"/>
<keyword evidence="7 9" id="KW-1133">Transmembrane helix</keyword>
<evidence type="ECO:0000256" key="6">
    <source>
        <dbReference type="ARBA" id="ARBA00022692"/>
    </source>
</evidence>
<dbReference type="PANTHER" id="PTHR30386:SF26">
    <property type="entry name" value="TRANSPORT PROTEIN COMB"/>
    <property type="match status" value="1"/>
</dbReference>
<evidence type="ECO:0000256" key="9">
    <source>
        <dbReference type="RuleBase" id="RU365093"/>
    </source>
</evidence>
<evidence type="ECO:0000256" key="10">
    <source>
        <dbReference type="SAM" id="Coils"/>
    </source>
</evidence>